<gene>
    <name evidence="2" type="ORF">QU38_00755</name>
</gene>
<feature type="region of interest" description="Disordered" evidence="1">
    <location>
        <begin position="90"/>
        <end position="126"/>
    </location>
</feature>
<comment type="caution">
    <text evidence="2">The sequence shown here is derived from an EMBL/GenBank/DDBJ whole genome shotgun (WGS) entry which is preliminary data.</text>
</comment>
<organism evidence="2 3">
    <name type="scientific">Staphylococcus aureus</name>
    <dbReference type="NCBI Taxonomy" id="1280"/>
    <lineage>
        <taxon>Bacteria</taxon>
        <taxon>Bacillati</taxon>
        <taxon>Bacillota</taxon>
        <taxon>Bacilli</taxon>
        <taxon>Bacillales</taxon>
        <taxon>Staphylococcaceae</taxon>
        <taxon>Staphylococcus</taxon>
    </lineage>
</organism>
<feature type="non-terminal residue" evidence="2">
    <location>
        <position position="1"/>
    </location>
</feature>
<evidence type="ECO:0000313" key="3">
    <source>
        <dbReference type="Proteomes" id="UP000032274"/>
    </source>
</evidence>
<name>A0AA40ML83_STAAU</name>
<dbReference type="AlphaFoldDB" id="A0AA40ML83"/>
<reference evidence="2 3" key="1">
    <citation type="submission" date="2015-01" db="EMBL/GenBank/DDBJ databases">
        <title>Characterization of Swiss Staphylococcus aureus strains involved in food poisoning.</title>
        <authorList>
            <person name="Crovadore J."/>
            <person name="Chablais R."/>
            <person name="Tonacini J."/>
            <person name="Schnyder B."/>
            <person name="Lefort F."/>
        </authorList>
    </citation>
    <scope>NUCLEOTIDE SEQUENCE [LARGE SCALE GENOMIC DNA]</scope>
    <source>
        <strain evidence="2 3">SA-120</strain>
    </source>
</reference>
<dbReference type="EMBL" id="JXIG01000168">
    <property type="protein sequence ID" value="KIU01609.1"/>
    <property type="molecule type" value="Genomic_DNA"/>
</dbReference>
<proteinExistence type="predicted"/>
<protein>
    <submittedName>
        <fullName evidence="2">Uncharacterized protein</fullName>
    </submittedName>
</protein>
<accession>A0AA40ML83</accession>
<dbReference type="Proteomes" id="UP000032274">
    <property type="component" value="Unassembled WGS sequence"/>
</dbReference>
<sequence length="126" mass="14862">CRKERQDAFAVSDRGIDGFQPRRTRRYLFERPFQPVLQMRDRRAEFVRDIAGNLTEVADQRFDTTEHRVERIRQLIEFVAMAAERDAGVEMTGDDRNCRTVHQVKPAADRPLEQQPASDRQHDQHK</sequence>
<evidence type="ECO:0000256" key="1">
    <source>
        <dbReference type="SAM" id="MobiDB-lite"/>
    </source>
</evidence>
<evidence type="ECO:0000313" key="2">
    <source>
        <dbReference type="EMBL" id="KIU01609.1"/>
    </source>
</evidence>